<protein>
    <submittedName>
        <fullName evidence="2">Uncharacterized protein</fullName>
    </submittedName>
</protein>
<proteinExistence type="predicted"/>
<keyword evidence="3" id="KW-1185">Reference proteome</keyword>
<feature type="non-terminal residue" evidence="2">
    <location>
        <position position="1"/>
    </location>
</feature>
<evidence type="ECO:0000313" key="3">
    <source>
        <dbReference type="Proteomes" id="UP001153148"/>
    </source>
</evidence>
<reference evidence="2" key="1">
    <citation type="submission" date="2021-03" db="EMBL/GenBank/DDBJ databases">
        <authorList>
            <person name="Tran Van P."/>
        </authorList>
    </citation>
    <scope>NUCLEOTIDE SEQUENCE</scope>
</reference>
<dbReference type="EMBL" id="CAJPIN010069797">
    <property type="protein sequence ID" value="CAG2067490.1"/>
    <property type="molecule type" value="Genomic_DNA"/>
</dbReference>
<evidence type="ECO:0000313" key="2">
    <source>
        <dbReference type="EMBL" id="CAG2067490.1"/>
    </source>
</evidence>
<accession>A0ABN7PI92</accession>
<feature type="region of interest" description="Disordered" evidence="1">
    <location>
        <begin position="1"/>
        <end position="20"/>
    </location>
</feature>
<dbReference type="Proteomes" id="UP001153148">
    <property type="component" value="Unassembled WGS sequence"/>
</dbReference>
<sequence length="247" mass="26436">GAVAPSMHLEMSSSPQGLFTSPSPLNPCHYNHFYPKDTSARGGDDKDVMILHHFSAPRAVDAQPYVLTHDPPLSSTHPDATFKFEYPDLDARPTSQTLPPIMSISRNFQQLTAAMEVEGVSSSSSTHRSSGGPGTKHGGGRRALSGSPSSGEGLDLNNLIRCSPTSLLGSPLFSQENMRSPGGHSGCYGHLSARISSSPVRLTSQSHDEDMVTCSKAMRSLEQGYNISYRDLSANQVTTSSNKLGFK</sequence>
<feature type="region of interest" description="Disordered" evidence="1">
    <location>
        <begin position="116"/>
        <end position="156"/>
    </location>
</feature>
<feature type="compositionally biased region" description="Polar residues" evidence="1">
    <location>
        <begin position="11"/>
        <end position="20"/>
    </location>
</feature>
<comment type="caution">
    <text evidence="2">The sequence shown here is derived from an EMBL/GenBank/DDBJ whole genome shotgun (WGS) entry which is preliminary data.</text>
</comment>
<evidence type="ECO:0000256" key="1">
    <source>
        <dbReference type="SAM" id="MobiDB-lite"/>
    </source>
</evidence>
<gene>
    <name evidence="2" type="ORF">TPAB3V08_LOCUS14433</name>
</gene>
<organism evidence="2 3">
    <name type="scientific">Timema podura</name>
    <name type="common">Walking stick</name>
    <dbReference type="NCBI Taxonomy" id="61482"/>
    <lineage>
        <taxon>Eukaryota</taxon>
        <taxon>Metazoa</taxon>
        <taxon>Ecdysozoa</taxon>
        <taxon>Arthropoda</taxon>
        <taxon>Hexapoda</taxon>
        <taxon>Insecta</taxon>
        <taxon>Pterygota</taxon>
        <taxon>Neoptera</taxon>
        <taxon>Polyneoptera</taxon>
        <taxon>Phasmatodea</taxon>
        <taxon>Timematodea</taxon>
        <taxon>Timematoidea</taxon>
        <taxon>Timematidae</taxon>
        <taxon>Timema</taxon>
    </lineage>
</organism>
<name>A0ABN7PI92_TIMPD</name>
<feature type="compositionally biased region" description="Low complexity" evidence="1">
    <location>
        <begin position="119"/>
        <end position="130"/>
    </location>
</feature>